<keyword evidence="2" id="KW-1185">Reference proteome</keyword>
<accession>A0ACC3MAY3</accession>
<gene>
    <name evidence="1" type="primary">UPC2_5</name>
    <name evidence="1" type="ORF">LTR37_021058</name>
</gene>
<name>A0ACC3MAY3_9PEZI</name>
<evidence type="ECO:0000313" key="1">
    <source>
        <dbReference type="EMBL" id="KAK3680793.1"/>
    </source>
</evidence>
<protein>
    <submittedName>
        <fullName evidence="1">Transcription factor</fullName>
    </submittedName>
</protein>
<dbReference type="EMBL" id="JAUTXU010000424">
    <property type="protein sequence ID" value="KAK3680793.1"/>
    <property type="molecule type" value="Genomic_DNA"/>
</dbReference>
<proteinExistence type="predicted"/>
<comment type="caution">
    <text evidence="1">The sequence shown here is derived from an EMBL/GenBank/DDBJ whole genome shotgun (WGS) entry which is preliminary data.</text>
</comment>
<evidence type="ECO:0000313" key="2">
    <source>
        <dbReference type="Proteomes" id="UP001281147"/>
    </source>
</evidence>
<dbReference type="Proteomes" id="UP001281147">
    <property type="component" value="Unassembled WGS sequence"/>
</dbReference>
<reference evidence="1" key="1">
    <citation type="submission" date="2023-07" db="EMBL/GenBank/DDBJ databases">
        <title>Black Yeasts Isolated from many extreme environments.</title>
        <authorList>
            <person name="Coleine C."/>
            <person name="Stajich J.E."/>
            <person name="Selbmann L."/>
        </authorList>
    </citation>
    <scope>NUCLEOTIDE SEQUENCE</scope>
    <source>
        <strain evidence="1">CCFEE 5714</strain>
    </source>
</reference>
<sequence>MVTTAALCLCNDTRFSDPKQSLIHLRAAEHYGKQFVRASSQQLQSLDKGDGAINLTCSRLLTILSFAWFRVYQRYDGVTIVDREAWTWLHMLRGSGMVHDRYRDAGETVTEALANELLTEAPSAGTNDAYKLKPPFQLIQQSRQRRFAALYDAVSTRRAILGKQAAEQLVSAIRALDDITEHLCSDHATSLLRALCTWPCAISKGYVDMLTSGHILALAVYAHWLMLVVLAEDAWFIGDMGQAGIREIVDRCNEEPAVDVERALLYWAQQTLDNNQTCK</sequence>
<organism evidence="1 2">
    <name type="scientific">Vermiconidia calcicola</name>
    <dbReference type="NCBI Taxonomy" id="1690605"/>
    <lineage>
        <taxon>Eukaryota</taxon>
        <taxon>Fungi</taxon>
        <taxon>Dikarya</taxon>
        <taxon>Ascomycota</taxon>
        <taxon>Pezizomycotina</taxon>
        <taxon>Dothideomycetes</taxon>
        <taxon>Dothideomycetidae</taxon>
        <taxon>Mycosphaerellales</taxon>
        <taxon>Extremaceae</taxon>
        <taxon>Vermiconidia</taxon>
    </lineage>
</organism>